<protein>
    <submittedName>
        <fullName evidence="1">Uncharacterized protein</fullName>
    </submittedName>
</protein>
<evidence type="ECO:0000313" key="1">
    <source>
        <dbReference type="EMBL" id="KAL3958847.1"/>
    </source>
</evidence>
<accession>A0ACC4DSJ5</accession>
<organism evidence="1 2">
    <name type="scientific">Purpureocillium lilacinum</name>
    <name type="common">Paecilomyces lilacinus</name>
    <dbReference type="NCBI Taxonomy" id="33203"/>
    <lineage>
        <taxon>Eukaryota</taxon>
        <taxon>Fungi</taxon>
        <taxon>Dikarya</taxon>
        <taxon>Ascomycota</taxon>
        <taxon>Pezizomycotina</taxon>
        <taxon>Sordariomycetes</taxon>
        <taxon>Hypocreomycetidae</taxon>
        <taxon>Hypocreales</taxon>
        <taxon>Ophiocordycipitaceae</taxon>
        <taxon>Purpureocillium</taxon>
    </lineage>
</organism>
<name>A0ACC4DSJ5_PURLI</name>
<dbReference type="EMBL" id="JBGNUJ010000006">
    <property type="protein sequence ID" value="KAL3958847.1"/>
    <property type="molecule type" value="Genomic_DNA"/>
</dbReference>
<sequence>MCEDLHNVTSVPKWCPVARLRSHFGLCDFGAQYVELKHAGTCRRCRRGVGVGVGMGGMGRRRYGGGLVAVPAMAKNGGDEGFHGGPSLW</sequence>
<keyword evidence="2" id="KW-1185">Reference proteome</keyword>
<gene>
    <name evidence="1" type="ORF">ACCO45_007009</name>
</gene>
<proteinExistence type="predicted"/>
<evidence type="ECO:0000313" key="2">
    <source>
        <dbReference type="Proteomes" id="UP001638806"/>
    </source>
</evidence>
<reference evidence="1" key="1">
    <citation type="submission" date="2024-12" db="EMBL/GenBank/DDBJ databases">
        <title>Comparative genomics and development of molecular markers within Purpureocillium lilacinum and among Purpureocillium species.</title>
        <authorList>
            <person name="Yeh Z.-Y."/>
            <person name="Ni N.-T."/>
            <person name="Lo P.-H."/>
            <person name="Mushyakhwo K."/>
            <person name="Lin C.-F."/>
            <person name="Nai Y.-S."/>
        </authorList>
    </citation>
    <scope>NUCLEOTIDE SEQUENCE</scope>
    <source>
        <strain evidence="1">NCHU-NPUST-175</strain>
    </source>
</reference>
<dbReference type="Proteomes" id="UP001638806">
    <property type="component" value="Unassembled WGS sequence"/>
</dbReference>
<comment type="caution">
    <text evidence="1">The sequence shown here is derived from an EMBL/GenBank/DDBJ whole genome shotgun (WGS) entry which is preliminary data.</text>
</comment>